<feature type="binding site" evidence="3">
    <location>
        <position position="277"/>
    </location>
    <ligand>
        <name>FAD</name>
        <dbReference type="ChEBI" id="CHEBI:57692"/>
    </ligand>
</feature>
<dbReference type="SUPFAM" id="SSF54373">
    <property type="entry name" value="FAD-linked reductases, C-terminal domain"/>
    <property type="match status" value="1"/>
</dbReference>
<feature type="active site" description="Proton acceptor" evidence="2">
    <location>
        <position position="601"/>
    </location>
</feature>
<dbReference type="InterPro" id="IPR000172">
    <property type="entry name" value="GMC_OxRdtase_N"/>
</dbReference>
<evidence type="ECO:0000256" key="3">
    <source>
        <dbReference type="PIRSR" id="PIRSR000137-2"/>
    </source>
</evidence>
<feature type="active site" description="Proton donor" evidence="2">
    <location>
        <position position="557"/>
    </location>
</feature>
<dbReference type="Gene3D" id="3.50.50.60">
    <property type="entry name" value="FAD/NAD(P)-binding domain"/>
    <property type="match status" value="1"/>
</dbReference>
<evidence type="ECO:0000256" key="2">
    <source>
        <dbReference type="PIRSR" id="PIRSR000137-1"/>
    </source>
</evidence>
<dbReference type="PROSITE" id="PS00624">
    <property type="entry name" value="GMC_OXRED_2"/>
    <property type="match status" value="1"/>
</dbReference>
<dbReference type="InterPro" id="IPR007867">
    <property type="entry name" value="GMC_OxRtase_C"/>
</dbReference>
<evidence type="ECO:0000256" key="1">
    <source>
        <dbReference type="ARBA" id="ARBA00010790"/>
    </source>
</evidence>
<dbReference type="AlphaFoldDB" id="A0ABD2MXV0"/>
<name>A0ABD2MXV0_9CUCU</name>
<keyword evidence="7" id="KW-1185">Reference proteome</keyword>
<dbReference type="Pfam" id="PF05199">
    <property type="entry name" value="GMC_oxred_C"/>
    <property type="match status" value="1"/>
</dbReference>
<dbReference type="PIRSF" id="PIRSF000137">
    <property type="entry name" value="Alcohol_oxidase"/>
    <property type="match status" value="1"/>
</dbReference>
<dbReference type="Gene3D" id="3.30.560.10">
    <property type="entry name" value="Glucose Oxidase, domain 3"/>
    <property type="match status" value="1"/>
</dbReference>
<dbReference type="PANTHER" id="PTHR11552">
    <property type="entry name" value="GLUCOSE-METHANOL-CHOLINE GMC OXIDOREDUCTASE"/>
    <property type="match status" value="1"/>
</dbReference>
<dbReference type="InterPro" id="IPR012132">
    <property type="entry name" value="GMC_OxRdtase"/>
</dbReference>
<dbReference type="SUPFAM" id="SSF51905">
    <property type="entry name" value="FAD/NAD(P)-binding domain"/>
    <property type="match status" value="1"/>
</dbReference>
<comment type="similarity">
    <text evidence="1">Belongs to the GMC oxidoreductase family.</text>
</comment>
<accession>A0ABD2MXV0</accession>
<proteinExistence type="inferred from homology"/>
<comment type="caution">
    <text evidence="6">The sequence shown here is derived from an EMBL/GenBank/DDBJ whole genome shotgun (WGS) entry which is preliminary data.</text>
</comment>
<protein>
    <recommendedName>
        <fullName evidence="5">Glucose-methanol-choline oxidoreductase N-terminal domain-containing protein</fullName>
    </recommendedName>
</protein>
<evidence type="ECO:0000313" key="6">
    <source>
        <dbReference type="EMBL" id="KAL3271335.1"/>
    </source>
</evidence>
<feature type="domain" description="Glucose-methanol-choline oxidoreductase N-terminal" evidence="5">
    <location>
        <begin position="314"/>
        <end position="328"/>
    </location>
</feature>
<dbReference type="PANTHER" id="PTHR11552:SF208">
    <property type="entry name" value="RE36204P-RELATED"/>
    <property type="match status" value="1"/>
</dbReference>
<keyword evidence="4" id="KW-0732">Signal</keyword>
<dbReference type="Pfam" id="PF00732">
    <property type="entry name" value="GMC_oxred_N"/>
    <property type="match status" value="1"/>
</dbReference>
<dbReference type="InterPro" id="IPR036188">
    <property type="entry name" value="FAD/NAD-bd_sf"/>
</dbReference>
<reference evidence="6 7" key="1">
    <citation type="journal article" date="2021" name="BMC Biol.">
        <title>Horizontally acquired antibacterial genes associated with adaptive radiation of ladybird beetles.</title>
        <authorList>
            <person name="Li H.S."/>
            <person name="Tang X.F."/>
            <person name="Huang Y.H."/>
            <person name="Xu Z.Y."/>
            <person name="Chen M.L."/>
            <person name="Du X.Y."/>
            <person name="Qiu B.Y."/>
            <person name="Chen P.T."/>
            <person name="Zhang W."/>
            <person name="Slipinski A."/>
            <person name="Escalona H.E."/>
            <person name="Waterhouse R.M."/>
            <person name="Zwick A."/>
            <person name="Pang H."/>
        </authorList>
    </citation>
    <scope>NUCLEOTIDE SEQUENCE [LARGE SCALE GENOMIC DNA]</scope>
    <source>
        <strain evidence="6">SYSU2018</strain>
    </source>
</reference>
<evidence type="ECO:0000313" key="7">
    <source>
        <dbReference type="Proteomes" id="UP001516400"/>
    </source>
</evidence>
<evidence type="ECO:0000259" key="5">
    <source>
        <dbReference type="PROSITE" id="PS00624"/>
    </source>
</evidence>
<evidence type="ECO:0000256" key="4">
    <source>
        <dbReference type="SAM" id="SignalP"/>
    </source>
</evidence>
<gene>
    <name evidence="6" type="ORF">HHI36_021823</name>
</gene>
<sequence>MSPLYIIFFIAFIAGCVGIADKDERKNATLFLIDAIQTQAKMNNTLHYKPRDPSGMDSEYDFIIIGSGSSGSVIANRLSEVKEWNILLLEAGYEPTGYSDIPYLAPVLQFTDLNWGYLMEKEHGIGLGMVDQRISWPRGKALGGSSVINYMMGVRGNKEDYNKWERLGNPGWSYKDVFKYFLKFEDESIAKKDVRYHSKGGYLSIEDIPYRTKSAHAWVRACQEAGYEYVDYNGRQQHGVSYIQGTTRMGKRCSAEKAFLRPAKDRPNLTILTGARVTEILIDPQINEAYGVKYYKNGVIYSAIARKEVICSAGTMNSPQVLMLSGIGPKEHLEELGIPLKQDLPVGRKLYDHVIFIGLTFTLNESIVLREEDIMSPGVVLDFMNGEGPLTSLGGVEALTFLQTKESKEKKKKYPDIELMFIGGALSTDLGTTYRKTFRVTDEIYDAVWQPLEDKPAFMVMPMLMHPKSFGRVELRSKSPFDVPKFYGNYFSDPDGSDIKTLIASIRETQRIVESPSMRRYDAQVHSIPIPGCEQLQFDSNEYWECAIRHLSTTIHHQIGTCRMGPKSDPEAVVDNYLRVHGVKNLRVADCSIIPLPLTAHNNIPGMMIGEKTSDLIKDYWLKKEERENISIGNIL</sequence>
<dbReference type="Proteomes" id="UP001516400">
    <property type="component" value="Unassembled WGS sequence"/>
</dbReference>
<keyword evidence="3" id="KW-0274">FAD</keyword>
<comment type="cofactor">
    <cofactor evidence="3">
        <name>FAD</name>
        <dbReference type="ChEBI" id="CHEBI:57692"/>
    </cofactor>
</comment>
<feature type="signal peptide" evidence="4">
    <location>
        <begin position="1"/>
        <end position="18"/>
    </location>
</feature>
<keyword evidence="3" id="KW-0285">Flavoprotein</keyword>
<feature type="chain" id="PRO_5044887890" description="Glucose-methanol-choline oxidoreductase N-terminal domain-containing protein" evidence="4">
    <location>
        <begin position="19"/>
        <end position="636"/>
    </location>
</feature>
<organism evidence="6 7">
    <name type="scientific">Cryptolaemus montrouzieri</name>
    <dbReference type="NCBI Taxonomy" id="559131"/>
    <lineage>
        <taxon>Eukaryota</taxon>
        <taxon>Metazoa</taxon>
        <taxon>Ecdysozoa</taxon>
        <taxon>Arthropoda</taxon>
        <taxon>Hexapoda</taxon>
        <taxon>Insecta</taxon>
        <taxon>Pterygota</taxon>
        <taxon>Neoptera</taxon>
        <taxon>Endopterygota</taxon>
        <taxon>Coleoptera</taxon>
        <taxon>Polyphaga</taxon>
        <taxon>Cucujiformia</taxon>
        <taxon>Coccinelloidea</taxon>
        <taxon>Coccinellidae</taxon>
        <taxon>Scymninae</taxon>
        <taxon>Scymnini</taxon>
        <taxon>Cryptolaemus</taxon>
    </lineage>
</organism>
<dbReference type="EMBL" id="JABFTP020000042">
    <property type="protein sequence ID" value="KAL3271335.1"/>
    <property type="molecule type" value="Genomic_DNA"/>
</dbReference>